<dbReference type="EMBL" id="CP110429">
    <property type="protein sequence ID" value="WAQ88311.1"/>
    <property type="molecule type" value="Genomic_DNA"/>
</dbReference>
<protein>
    <submittedName>
        <fullName evidence="1">Uncharacterized protein</fullName>
    </submittedName>
</protein>
<dbReference type="Proteomes" id="UP001164743">
    <property type="component" value="Chromosome 9A"/>
</dbReference>
<evidence type="ECO:0000313" key="2">
    <source>
        <dbReference type="Proteomes" id="UP001164743"/>
    </source>
</evidence>
<gene>
    <name evidence="1" type="ORF">PtA15_9A438</name>
</gene>
<sequence length="114" mass="13241">MQSNQPNYGYSNFDQLHVEKNGFGQERQIQYGYPSFESSDNYDQGQNFTQSQQGQLDLNLRGYTDSSNAIDDWFNSKQLNYTNPQYPITAKCKYINSANTPAIRFSNSPIRFHF</sequence>
<name>A0ABY7CSS5_9BASI</name>
<reference evidence="1" key="1">
    <citation type="submission" date="2022-10" db="EMBL/GenBank/DDBJ databases">
        <title>Puccinia triticina Genome sequencing and assembly.</title>
        <authorList>
            <person name="Li C."/>
        </authorList>
    </citation>
    <scope>NUCLEOTIDE SEQUENCE</scope>
    <source>
        <strain evidence="1">Pt15</strain>
    </source>
</reference>
<evidence type="ECO:0000313" key="1">
    <source>
        <dbReference type="EMBL" id="WAQ88311.1"/>
    </source>
</evidence>
<dbReference type="GeneID" id="77813541"/>
<keyword evidence="2" id="KW-1185">Reference proteome</keyword>
<proteinExistence type="predicted"/>
<dbReference type="RefSeq" id="XP_053023866.1">
    <property type="nucleotide sequence ID" value="XM_053172646.1"/>
</dbReference>
<organism evidence="1 2">
    <name type="scientific">Puccinia triticina</name>
    <dbReference type="NCBI Taxonomy" id="208348"/>
    <lineage>
        <taxon>Eukaryota</taxon>
        <taxon>Fungi</taxon>
        <taxon>Dikarya</taxon>
        <taxon>Basidiomycota</taxon>
        <taxon>Pucciniomycotina</taxon>
        <taxon>Pucciniomycetes</taxon>
        <taxon>Pucciniales</taxon>
        <taxon>Pucciniaceae</taxon>
        <taxon>Puccinia</taxon>
    </lineage>
</organism>
<accession>A0ABY7CSS5</accession>